<dbReference type="Gene3D" id="3.30.365.10">
    <property type="entry name" value="Aldehyde oxidase/xanthine dehydrogenase, molybdopterin binding domain"/>
    <property type="match status" value="4"/>
</dbReference>
<dbReference type="KEGG" id="psez:HME7025_01883"/>
<dbReference type="EMBL" id="CP029346">
    <property type="protein sequence ID" value="AWL09733.1"/>
    <property type="molecule type" value="Genomic_DNA"/>
</dbReference>
<dbReference type="AlphaFoldDB" id="A0A2S2DWL1"/>
<dbReference type="SUPFAM" id="SSF56003">
    <property type="entry name" value="Molybdenum cofactor-binding domain"/>
    <property type="match status" value="2"/>
</dbReference>
<dbReference type="EC" id="1.3.99.16" evidence="2"/>
<dbReference type="GO" id="GO:0047121">
    <property type="term" value="F:isoquinoline 1-oxidoreductase activity"/>
    <property type="evidence" value="ECO:0007669"/>
    <property type="project" value="UniProtKB-EC"/>
</dbReference>
<dbReference type="SMART" id="SM01008">
    <property type="entry name" value="Ald_Xan_dh_C"/>
    <property type="match status" value="1"/>
</dbReference>
<dbReference type="InterPro" id="IPR037165">
    <property type="entry name" value="AldOxase/xan_DH_Mopterin-bd_sf"/>
</dbReference>
<dbReference type="InterPro" id="IPR052516">
    <property type="entry name" value="N-heterocyclic_Hydroxylase"/>
</dbReference>
<dbReference type="PIRSF" id="PIRSF036389">
    <property type="entry name" value="IOR_B"/>
    <property type="match status" value="1"/>
</dbReference>
<dbReference type="InterPro" id="IPR006311">
    <property type="entry name" value="TAT_signal"/>
</dbReference>
<protein>
    <submittedName>
        <fullName evidence="2">Isoquinoline 1-oxidoreductase</fullName>
        <ecNumber evidence="2">1.3.99.16</ecNumber>
    </submittedName>
</protein>
<sequence length="709" mass="77311">MKTTRRSFIQKTALLSGVFSLGFDWFESKANAGIIQQMNPVLDANRFNAFLSIENTGKVILYSPNPEIGQGIKTAFPIVVAEELDVDWKQVEVRQANLDTQLFERQVTGGSGALKHSWERLRKAGATARQMLVQAAAQQWGVDASSCKTSKGFVIGPNKGQKLAYGALVDAASKLPVPSEVTYKSRSDYQLIGSFVKGVDNYKVLTGKPQYGLDTQKSGMVVAQIVRPPAFGSTLVSFDAAEVKKMPGIIDVVSFKNKVAVVGKSTWEVMQARKKLVCSYSDTSNLESDSTHQKWFDEGMKTDKVKVERKDGDFHAAIAKAAKVIEATYECPFLSHTPMEPMNFFADVRPGSILLAGPTQVPQSAQKAVATLLGVPENTIQVELTKMGGGFGRRLNNDYALEAAELSSIIKMPVKVMWTREDDMTGGIYRPAVRYHFKAGLNEKGEMIAFYLRGVGLNAGNSTRQDNFPVGAIDNVLIESFNYNSAITTGPWRAPITNFLASAEQSFLDEVAVAAGKDPIQMRLDWLQKVKTNPVGKITYEPDRFIEVIKQVAEKAKWGKKGANVHQGFSVYFSHLSYVAQVAEAKIVDGEAKVTHLTAVTDCGEVINRSGAENQVIGGIIDGYGHAMFSKLSFDKGVPQQKNFDTYKLIRGNEIPTVEAHFVNNGIAPTGLGEPALPPTGGAVANALFAATKKRLYRQPFAGPDNANL</sequence>
<gene>
    <name evidence="2" type="ORF">HME7025_01883</name>
</gene>
<dbReference type="InterPro" id="IPR012368">
    <property type="entry name" value="OxRdtase_Mopterin-bd_su_IorB"/>
</dbReference>
<dbReference type="PROSITE" id="PS51318">
    <property type="entry name" value="TAT"/>
    <property type="match status" value="1"/>
</dbReference>
<keyword evidence="3" id="KW-1185">Reference proteome</keyword>
<proteinExistence type="predicted"/>
<feature type="domain" description="Ig-like" evidence="1">
    <location>
        <begin position="247"/>
        <end position="331"/>
    </location>
</feature>
<keyword evidence="2" id="KW-0560">Oxidoreductase</keyword>
<dbReference type="InterPro" id="IPR046867">
    <property type="entry name" value="AldOxase/xan_DH_MoCoBD2"/>
</dbReference>
<dbReference type="Proteomes" id="UP000245468">
    <property type="component" value="Chromosome"/>
</dbReference>
<dbReference type="PANTHER" id="PTHR47495">
    <property type="entry name" value="ALDEHYDE DEHYDROGENASE"/>
    <property type="match status" value="1"/>
</dbReference>
<dbReference type="Pfam" id="PF02738">
    <property type="entry name" value="MoCoBD_1"/>
    <property type="match status" value="1"/>
</dbReference>
<organism evidence="2 3">
    <name type="scientific">Aquirufa nivalisilvae</name>
    <dbReference type="NCBI Taxonomy" id="2516557"/>
    <lineage>
        <taxon>Bacteria</taxon>
        <taxon>Pseudomonadati</taxon>
        <taxon>Bacteroidota</taxon>
        <taxon>Cytophagia</taxon>
        <taxon>Cytophagales</taxon>
        <taxon>Flectobacillaceae</taxon>
        <taxon>Aquirufa</taxon>
    </lineage>
</organism>
<dbReference type="InterPro" id="IPR007110">
    <property type="entry name" value="Ig-like_dom"/>
</dbReference>
<dbReference type="Pfam" id="PF20256">
    <property type="entry name" value="MoCoBD_2"/>
    <property type="match status" value="2"/>
</dbReference>
<reference evidence="3" key="1">
    <citation type="submission" date="2018-05" db="EMBL/GenBank/DDBJ databases">
        <title>Pseudarcicella sp. HME7025 Genome sequencing and assembly.</title>
        <authorList>
            <person name="Kim H."/>
            <person name="Kang H."/>
            <person name="Joh K."/>
        </authorList>
    </citation>
    <scope>NUCLEOTIDE SEQUENCE [LARGE SCALE GENOMIC DNA]</scope>
    <source>
        <strain evidence="3">HME7025</strain>
    </source>
</reference>
<evidence type="ECO:0000313" key="2">
    <source>
        <dbReference type="EMBL" id="AWL09733.1"/>
    </source>
</evidence>
<dbReference type="OrthoDB" id="9767994at2"/>
<accession>A0A2S2DWL1</accession>
<evidence type="ECO:0000259" key="1">
    <source>
        <dbReference type="PROSITE" id="PS50835"/>
    </source>
</evidence>
<dbReference type="PROSITE" id="PS50835">
    <property type="entry name" value="IG_LIKE"/>
    <property type="match status" value="1"/>
</dbReference>
<dbReference type="InterPro" id="IPR000674">
    <property type="entry name" value="Ald_Oxase/Xan_DH_a/b"/>
</dbReference>
<dbReference type="Gene3D" id="3.90.1170.50">
    <property type="entry name" value="Aldehyde oxidase/xanthine dehydrogenase, a/b hammerhead"/>
    <property type="match status" value="1"/>
</dbReference>
<dbReference type="PANTHER" id="PTHR47495:SF1">
    <property type="entry name" value="BLL3820 PROTEIN"/>
    <property type="match status" value="1"/>
</dbReference>
<evidence type="ECO:0000313" key="3">
    <source>
        <dbReference type="Proteomes" id="UP000245468"/>
    </source>
</evidence>
<dbReference type="InterPro" id="IPR008274">
    <property type="entry name" value="AldOxase/xan_DH_MoCoBD1"/>
</dbReference>
<name>A0A2S2DWL1_9BACT</name>
<dbReference type="RefSeq" id="WP_109323399.1">
    <property type="nucleotide sequence ID" value="NZ_CP029346.1"/>
</dbReference>